<proteinExistence type="predicted"/>
<dbReference type="Pfam" id="PF03009">
    <property type="entry name" value="GDPD"/>
    <property type="match status" value="1"/>
</dbReference>
<feature type="chain" id="PRO_5045150334" evidence="1">
    <location>
        <begin position="26"/>
        <end position="309"/>
    </location>
</feature>
<gene>
    <name evidence="3" type="ORF">NQ491_05385</name>
</gene>
<name>A0ABY5V1U9_9BACT</name>
<dbReference type="PROSITE" id="PS51704">
    <property type="entry name" value="GP_PDE"/>
    <property type="match status" value="1"/>
</dbReference>
<dbReference type="GeneID" id="82891145"/>
<evidence type="ECO:0000313" key="3">
    <source>
        <dbReference type="EMBL" id="UWN58206.1"/>
    </source>
</evidence>
<dbReference type="Gene3D" id="3.20.20.190">
    <property type="entry name" value="Phosphatidylinositol (PI) phosphodiesterase"/>
    <property type="match status" value="1"/>
</dbReference>
<dbReference type="InterPro" id="IPR017946">
    <property type="entry name" value="PLC-like_Pdiesterase_TIM-brl"/>
</dbReference>
<dbReference type="PANTHER" id="PTHR46320">
    <property type="entry name" value="GLYCEROPHOSPHODIESTER PHOSPHODIESTERASE 1"/>
    <property type="match status" value="1"/>
</dbReference>
<evidence type="ECO:0000256" key="1">
    <source>
        <dbReference type="SAM" id="SignalP"/>
    </source>
</evidence>
<dbReference type="PANTHER" id="PTHR46320:SF1">
    <property type="entry name" value="GLYCEROPHOSPHODIESTER PHOSPHODIESTERASE 1"/>
    <property type="match status" value="1"/>
</dbReference>
<accession>A0ABY5V1U9</accession>
<reference evidence="3" key="1">
    <citation type="journal article" date="2022" name="Cell">
        <title>Design, construction, and in vivo augmentation of a complex gut microbiome.</title>
        <authorList>
            <person name="Cheng A.G."/>
            <person name="Ho P.Y."/>
            <person name="Aranda-Diaz A."/>
            <person name="Jain S."/>
            <person name="Yu F.B."/>
            <person name="Meng X."/>
            <person name="Wang M."/>
            <person name="Iakiviak M."/>
            <person name="Nagashima K."/>
            <person name="Zhao A."/>
            <person name="Murugkar P."/>
            <person name="Patil A."/>
            <person name="Atabakhsh K."/>
            <person name="Weakley A."/>
            <person name="Yan J."/>
            <person name="Brumbaugh A.R."/>
            <person name="Higginbottom S."/>
            <person name="Dimas A."/>
            <person name="Shiver A.L."/>
            <person name="Deutschbauer A."/>
            <person name="Neff N."/>
            <person name="Sonnenburg J.L."/>
            <person name="Huang K.C."/>
            <person name="Fischbach M.A."/>
        </authorList>
    </citation>
    <scope>NUCLEOTIDE SEQUENCE</scope>
    <source>
        <strain evidence="3">AP11</strain>
    </source>
</reference>
<protein>
    <submittedName>
        <fullName evidence="3">Glycerophosphodiester phosphodiesterase family protein</fullName>
    </submittedName>
</protein>
<evidence type="ECO:0000259" key="2">
    <source>
        <dbReference type="PROSITE" id="PS51704"/>
    </source>
</evidence>
<evidence type="ECO:0000313" key="4">
    <source>
        <dbReference type="Proteomes" id="UP001059295"/>
    </source>
</evidence>
<keyword evidence="1" id="KW-0732">Signal</keyword>
<feature type="signal peptide" evidence="1">
    <location>
        <begin position="1"/>
        <end position="25"/>
    </location>
</feature>
<dbReference type="EMBL" id="CP102294">
    <property type="protein sequence ID" value="UWN58206.1"/>
    <property type="molecule type" value="Genomic_DNA"/>
</dbReference>
<organism evidence="3 4">
    <name type="scientific">Alistipes ihumii AP11</name>
    <dbReference type="NCBI Taxonomy" id="1211813"/>
    <lineage>
        <taxon>Bacteria</taxon>
        <taxon>Pseudomonadati</taxon>
        <taxon>Bacteroidota</taxon>
        <taxon>Bacteroidia</taxon>
        <taxon>Bacteroidales</taxon>
        <taxon>Rikenellaceae</taxon>
        <taxon>Alistipes</taxon>
    </lineage>
</organism>
<keyword evidence="4" id="KW-1185">Reference proteome</keyword>
<dbReference type="RefSeq" id="WP_019246583.1">
    <property type="nucleotide sequence ID" value="NZ_CAPH01000017.1"/>
</dbReference>
<dbReference type="Proteomes" id="UP001059295">
    <property type="component" value="Chromosome"/>
</dbReference>
<feature type="domain" description="GP-PDE" evidence="2">
    <location>
        <begin position="58"/>
        <end position="300"/>
    </location>
</feature>
<dbReference type="SUPFAM" id="SSF51695">
    <property type="entry name" value="PLC-like phosphodiesterases"/>
    <property type="match status" value="1"/>
</dbReference>
<dbReference type="InterPro" id="IPR030395">
    <property type="entry name" value="GP_PDE_dom"/>
</dbReference>
<dbReference type="CDD" id="cd08566">
    <property type="entry name" value="GDPD_AtGDE_like"/>
    <property type="match status" value="1"/>
</dbReference>
<sequence length="309" mass="35179">MKSPLGPILGIVLAAVLAAGLPTEAAGKSPDARLCTLPVNSIRAVREYFRYRGPSDMPIVSGHRGCREDGCPENSIRAFEHTLRRVPAFFEIDPRMTRDSVVVLMHDPTLDRTTTGHGPVSEHTWAELRELRLKDVHGNVTDERIPTLEEAIRWSAGKTVVNLDVYTPKEVLGPLLERLGFPPHVMLTIHTPEQAEYYYALSRKTMFSIHIKSLEQLEAFEKTPIDWRNVMAYVGPRMLPENRELYERLRAKGVRCMISLAPTYDRRETPEQRREGYLSDRDILPDVIESDYPIELTRALQSLLGEERP</sequence>